<dbReference type="RefSeq" id="XP_066832200.1">
    <property type="nucleotide sequence ID" value="XM_066975575.1"/>
</dbReference>
<evidence type="ECO:0000256" key="1">
    <source>
        <dbReference type="SAM" id="MobiDB-lite"/>
    </source>
</evidence>
<proteinExistence type="predicted"/>
<dbReference type="EMBL" id="OZ022410">
    <property type="protein sequence ID" value="CAK9441394.1"/>
    <property type="molecule type" value="Genomic_DNA"/>
</dbReference>
<dbReference type="GeneID" id="92210458"/>
<keyword evidence="3" id="KW-1185">Reference proteome</keyword>
<accession>A0ABP0ZSC1</accession>
<evidence type="ECO:0000313" key="3">
    <source>
        <dbReference type="Proteomes" id="UP001497383"/>
    </source>
</evidence>
<feature type="compositionally biased region" description="Polar residues" evidence="1">
    <location>
        <begin position="268"/>
        <end position="300"/>
    </location>
</feature>
<name>A0ABP0ZSC1_9ASCO</name>
<feature type="region of interest" description="Disordered" evidence="1">
    <location>
        <begin position="197"/>
        <end position="222"/>
    </location>
</feature>
<evidence type="ECO:0000313" key="2">
    <source>
        <dbReference type="EMBL" id="CAK9441394.1"/>
    </source>
</evidence>
<organism evidence="2 3">
    <name type="scientific">Lodderomyces beijingensis</name>
    <dbReference type="NCBI Taxonomy" id="1775926"/>
    <lineage>
        <taxon>Eukaryota</taxon>
        <taxon>Fungi</taxon>
        <taxon>Dikarya</taxon>
        <taxon>Ascomycota</taxon>
        <taxon>Saccharomycotina</taxon>
        <taxon>Pichiomycetes</taxon>
        <taxon>Debaryomycetaceae</taxon>
        <taxon>Candida/Lodderomyces clade</taxon>
        <taxon>Lodderomyces</taxon>
    </lineage>
</organism>
<sequence>MNQVISNPKYSSHAAGALKGIWSYLKSTARPTVQVSRVHAQPNSKLLFISSPRAASGQWPTPKPKTKAKTETKTGASNFIAGGFLKPTGCGSSAAAAQSRTGEFGINQSQGLFVPRNPSKVSYYKSLKQWSKSATNDDGWEVLIGHEDLDLRALRDEDFQEWRQEVLKPINPRRADVTPSPFIDPEAQRRKPLIIADGGKRTAPHSNTKLKEKRAADSTAPAEEANVQLQMAIMASIQNQKCFSSANYSSIDVGSSQSHSLANSSSSETVPQSQYLTPPTSESVEMQDPQTCTRDDSNGSCTSASTLQKIIAKVAKFFEIIQKFTKRIKKTLRALQSRES</sequence>
<protein>
    <submittedName>
        <fullName evidence="2">Uncharacterized protein</fullName>
    </submittedName>
</protein>
<gene>
    <name evidence="2" type="ORF">LODBEIA_P52620</name>
</gene>
<reference evidence="2 3" key="1">
    <citation type="submission" date="2024-03" db="EMBL/GenBank/DDBJ databases">
        <authorList>
            <person name="Brejova B."/>
        </authorList>
    </citation>
    <scope>NUCLEOTIDE SEQUENCE [LARGE SCALE GENOMIC DNA]</scope>
    <source>
        <strain evidence="2 3">CBS 14171</strain>
    </source>
</reference>
<feature type="region of interest" description="Disordered" evidence="1">
    <location>
        <begin position="254"/>
        <end position="300"/>
    </location>
</feature>
<feature type="compositionally biased region" description="Low complexity" evidence="1">
    <location>
        <begin position="255"/>
        <end position="267"/>
    </location>
</feature>
<dbReference type="Proteomes" id="UP001497383">
    <property type="component" value="Chromosome 6"/>
</dbReference>